<dbReference type="AlphaFoldDB" id="K2G070"/>
<proteinExistence type="predicted"/>
<name>K2G070_9BACT</name>
<reference evidence="1" key="1">
    <citation type="journal article" date="2012" name="Science">
        <title>Fermentation, hydrogen, and sulfur metabolism in multiple uncultivated bacterial phyla.</title>
        <authorList>
            <person name="Wrighton K.C."/>
            <person name="Thomas B.C."/>
            <person name="Sharon I."/>
            <person name="Miller C.S."/>
            <person name="Castelle C.J."/>
            <person name="VerBerkmoes N.C."/>
            <person name="Wilkins M.J."/>
            <person name="Hettich R.L."/>
            <person name="Lipton M.S."/>
            <person name="Williams K.H."/>
            <person name="Long P.E."/>
            <person name="Banfield J.F."/>
        </authorList>
    </citation>
    <scope>NUCLEOTIDE SEQUENCE [LARGE SCALE GENOMIC DNA]</scope>
</reference>
<accession>K2G070</accession>
<dbReference type="EMBL" id="AMFJ01000467">
    <property type="protein sequence ID" value="EKE27552.1"/>
    <property type="molecule type" value="Genomic_DNA"/>
</dbReference>
<gene>
    <name evidence="1" type="ORF">ACD_3C00193G0005</name>
</gene>
<protein>
    <submittedName>
        <fullName evidence="1">Uncharacterized protein</fullName>
    </submittedName>
</protein>
<organism evidence="1">
    <name type="scientific">uncultured bacterium</name>
    <name type="common">gcode 4</name>
    <dbReference type="NCBI Taxonomy" id="1234023"/>
    <lineage>
        <taxon>Bacteria</taxon>
        <taxon>environmental samples</taxon>
    </lineage>
</organism>
<evidence type="ECO:0000313" key="1">
    <source>
        <dbReference type="EMBL" id="EKE27552.1"/>
    </source>
</evidence>
<sequence>MSLAEVINTFSWIVLSEKNWKVSYRKVVLDTSRKVQVVTRLDWSRYFTVKK</sequence>
<comment type="caution">
    <text evidence="1">The sequence shown here is derived from an EMBL/GenBank/DDBJ whole genome shotgun (WGS) entry which is preliminary data.</text>
</comment>